<dbReference type="PROSITE" id="PS51202">
    <property type="entry name" value="RCK_C"/>
    <property type="match status" value="1"/>
</dbReference>
<accession>A0A1L7CY82</accession>
<feature type="transmembrane region" description="Helical" evidence="8">
    <location>
        <begin position="161"/>
        <end position="181"/>
    </location>
</feature>
<evidence type="ECO:0000313" key="10">
    <source>
        <dbReference type="EMBL" id="APT90835.1"/>
    </source>
</evidence>
<dbReference type="OrthoDB" id="9155749at2"/>
<feature type="transmembrane region" description="Helical" evidence="8">
    <location>
        <begin position="58"/>
        <end position="79"/>
    </location>
</feature>
<name>A0A1L7CY82_9CORY</name>
<feature type="transmembrane region" description="Helical" evidence="8">
    <location>
        <begin position="31"/>
        <end position="52"/>
    </location>
</feature>
<dbReference type="Gene3D" id="3.30.70.1450">
    <property type="entry name" value="Regulator of K+ conductance, C-terminal domain"/>
    <property type="match status" value="1"/>
</dbReference>
<dbReference type="Pfam" id="PF06826">
    <property type="entry name" value="Asp-Al_Ex"/>
    <property type="match status" value="2"/>
</dbReference>
<dbReference type="NCBIfam" id="TIGR01625">
    <property type="entry name" value="YidE_YbjL_dupl"/>
    <property type="match status" value="2"/>
</dbReference>
<dbReference type="PANTHER" id="PTHR30445:SF3">
    <property type="entry name" value="TRANSPORT PROTEIN YIDE-RELATED"/>
    <property type="match status" value="1"/>
</dbReference>
<dbReference type="GO" id="GO:0006813">
    <property type="term" value="P:potassium ion transport"/>
    <property type="evidence" value="ECO:0007669"/>
    <property type="project" value="InterPro"/>
</dbReference>
<dbReference type="InterPro" id="IPR006037">
    <property type="entry name" value="RCK_C"/>
</dbReference>
<dbReference type="RefSeq" id="WP_075692088.1">
    <property type="nucleotide sequence ID" value="NZ_CP009248.1"/>
</dbReference>
<evidence type="ECO:0000256" key="7">
    <source>
        <dbReference type="ARBA" id="ARBA00023136"/>
    </source>
</evidence>
<organism evidence="10 11">
    <name type="scientific">Corynebacterium sphenisci DSM 44792</name>
    <dbReference type="NCBI Taxonomy" id="1437874"/>
    <lineage>
        <taxon>Bacteria</taxon>
        <taxon>Bacillati</taxon>
        <taxon>Actinomycetota</taxon>
        <taxon>Actinomycetes</taxon>
        <taxon>Mycobacteriales</taxon>
        <taxon>Corynebacteriaceae</taxon>
        <taxon>Corynebacterium</taxon>
    </lineage>
</organism>
<evidence type="ECO:0000256" key="5">
    <source>
        <dbReference type="ARBA" id="ARBA00022692"/>
    </source>
</evidence>
<dbReference type="EMBL" id="CP009248">
    <property type="protein sequence ID" value="APT90835.1"/>
    <property type="molecule type" value="Genomic_DNA"/>
</dbReference>
<reference evidence="10 11" key="1">
    <citation type="submission" date="2014-08" db="EMBL/GenBank/DDBJ databases">
        <title>Complete genome sequence of Corynebacterium sphenisci CECT 5990(T) (=DSM 44792(T)), isolated from healthy wild penguins.</title>
        <authorList>
            <person name="Ruckert C."/>
            <person name="Albersmeier A."/>
            <person name="Winkler A."/>
            <person name="Kalinowski J."/>
        </authorList>
    </citation>
    <scope>NUCLEOTIDE SEQUENCE [LARGE SCALE GENOMIC DNA]</scope>
    <source>
        <strain evidence="10 11">DSM 44792</strain>
    </source>
</reference>
<dbReference type="AlphaFoldDB" id="A0A1L7CY82"/>
<sequence length="543" mass="55332">MLGYLASAPLLALALILTLGFAVGRIRLGGLSLGSAAILFVAIAVSTAEPGIRMPPLLYQLGLALFVYCIGLAAGPAFFRTLRSRGLALNLVIVGALAALTGLAAVLIRVSGADPVTGAGMFAGAVSSTPGMAAILDAVPELLPPGADPARATDAVVGYSLAYPGGVLGIILVAAVGYRLLKVDHQADARAAGVLPEPLHYACIRIGPGRDLTVAEVPDYTGARVITTRLALGEGADADQRLAEPEDRLRPGRVILVNGTAAAIEAATAALGERSEMALDAADLRFVRMAVSNPEVAGRTIAELRTLEEHGFTIARLRRGDADVVPTGADRLQLADRVRVVAPRQRIDAIRDYLGDSEKSLASPDLLPLALGLAIGLGLGAIPIPLPGGSSLALGFGGGPILAGLVLGALGRTGPVRWQLPYHATRTLEAAGMALFMAGVGTSAGAGFREALTDPASLRYIGLGLVLTVVAAVAVVAAVMAWRGLSFDEAIGVAAGLSTNPAVIAYLNSASGTDLSARGYTTVYPVAMVGKILAAQGLIMLLL</sequence>
<evidence type="ECO:0000256" key="8">
    <source>
        <dbReference type="SAM" id="Phobius"/>
    </source>
</evidence>
<feature type="domain" description="RCK C-terminal" evidence="9">
    <location>
        <begin position="272"/>
        <end position="356"/>
    </location>
</feature>
<dbReference type="GO" id="GO:0005886">
    <property type="term" value="C:plasma membrane"/>
    <property type="evidence" value="ECO:0007669"/>
    <property type="project" value="UniProtKB-SubCell"/>
</dbReference>
<keyword evidence="3" id="KW-0813">Transport</keyword>
<keyword evidence="5 8" id="KW-0812">Transmembrane</keyword>
<feature type="transmembrane region" description="Helical" evidence="8">
    <location>
        <begin position="392"/>
        <end position="410"/>
    </location>
</feature>
<feature type="transmembrane region" description="Helical" evidence="8">
    <location>
        <begin position="522"/>
        <end position="542"/>
    </location>
</feature>
<feature type="transmembrane region" description="Helical" evidence="8">
    <location>
        <begin position="6"/>
        <end position="24"/>
    </location>
</feature>
<comment type="subcellular location">
    <subcellularLocation>
        <location evidence="1">Cell membrane</location>
        <topology evidence="1">Multi-pass membrane protein</topology>
    </subcellularLocation>
</comment>
<keyword evidence="11" id="KW-1185">Reference proteome</keyword>
<evidence type="ECO:0000256" key="1">
    <source>
        <dbReference type="ARBA" id="ARBA00004651"/>
    </source>
</evidence>
<dbReference type="InterPro" id="IPR006512">
    <property type="entry name" value="YidE_YbjL"/>
</dbReference>
<evidence type="ECO:0000256" key="4">
    <source>
        <dbReference type="ARBA" id="ARBA00022475"/>
    </source>
</evidence>
<keyword evidence="7 8" id="KW-0472">Membrane</keyword>
<keyword evidence="4" id="KW-1003">Cell membrane</keyword>
<dbReference type="PANTHER" id="PTHR30445">
    <property type="entry name" value="K(+)_H(+) ANTIPORTER SUBUNIT KHTT"/>
    <property type="match status" value="1"/>
</dbReference>
<dbReference type="InterPro" id="IPR050144">
    <property type="entry name" value="AAE_transporter"/>
</dbReference>
<dbReference type="GO" id="GO:0008324">
    <property type="term" value="F:monoatomic cation transmembrane transporter activity"/>
    <property type="evidence" value="ECO:0007669"/>
    <property type="project" value="InterPro"/>
</dbReference>
<evidence type="ECO:0000313" key="11">
    <source>
        <dbReference type="Proteomes" id="UP000185469"/>
    </source>
</evidence>
<evidence type="ECO:0000256" key="3">
    <source>
        <dbReference type="ARBA" id="ARBA00022448"/>
    </source>
</evidence>
<proteinExistence type="inferred from homology"/>
<evidence type="ECO:0000259" key="9">
    <source>
        <dbReference type="PROSITE" id="PS51202"/>
    </source>
</evidence>
<keyword evidence="6 8" id="KW-1133">Transmembrane helix</keyword>
<dbReference type="SUPFAM" id="SSF116726">
    <property type="entry name" value="TrkA C-terminal domain-like"/>
    <property type="match status" value="1"/>
</dbReference>
<feature type="transmembrane region" description="Helical" evidence="8">
    <location>
        <begin position="460"/>
        <end position="482"/>
    </location>
</feature>
<feature type="transmembrane region" description="Helical" evidence="8">
    <location>
        <begin position="430"/>
        <end position="448"/>
    </location>
</feature>
<dbReference type="InterPro" id="IPR036721">
    <property type="entry name" value="RCK_C_sf"/>
</dbReference>
<evidence type="ECO:0000256" key="6">
    <source>
        <dbReference type="ARBA" id="ARBA00022989"/>
    </source>
</evidence>
<feature type="transmembrane region" description="Helical" evidence="8">
    <location>
        <begin position="86"/>
        <end position="108"/>
    </location>
</feature>
<protein>
    <submittedName>
        <fullName evidence="10">Transporter</fullName>
    </submittedName>
</protein>
<gene>
    <name evidence="10" type="ORF">CSPHI_07030</name>
</gene>
<evidence type="ECO:0000256" key="2">
    <source>
        <dbReference type="ARBA" id="ARBA00009854"/>
    </source>
</evidence>
<dbReference type="KEGG" id="csph:CSPHI_07030"/>
<comment type="similarity">
    <text evidence="2">Belongs to the AAE transporter (TC 2.A.81) family.</text>
</comment>
<dbReference type="Pfam" id="PF02080">
    <property type="entry name" value="TrkA_C"/>
    <property type="match status" value="1"/>
</dbReference>
<dbReference type="Proteomes" id="UP000185469">
    <property type="component" value="Chromosome"/>
</dbReference>